<organism evidence="3 4">
    <name type="scientific">Weissella oryzae (strain DSM 25784 / JCM 18191 / LMG 30913 / SG25)</name>
    <dbReference type="NCBI Taxonomy" id="1329250"/>
    <lineage>
        <taxon>Bacteria</taxon>
        <taxon>Bacillati</taxon>
        <taxon>Bacillota</taxon>
        <taxon>Bacilli</taxon>
        <taxon>Lactobacillales</taxon>
        <taxon>Lactobacillaceae</taxon>
        <taxon>Weissella</taxon>
    </lineage>
</organism>
<evidence type="ECO:0000313" key="4">
    <source>
        <dbReference type="Proteomes" id="UP000030643"/>
    </source>
</evidence>
<dbReference type="InterPro" id="IPR006016">
    <property type="entry name" value="UspA"/>
</dbReference>
<evidence type="ECO:0000256" key="1">
    <source>
        <dbReference type="ARBA" id="ARBA00008791"/>
    </source>
</evidence>
<dbReference type="EMBL" id="DF820491">
    <property type="protein sequence ID" value="GAK31234.1"/>
    <property type="molecule type" value="Genomic_DNA"/>
</dbReference>
<dbReference type="RefSeq" id="WP_027699240.1">
    <property type="nucleotide sequence ID" value="NZ_DF820491.1"/>
</dbReference>
<comment type="similarity">
    <text evidence="1">Belongs to the universal stress protein A family.</text>
</comment>
<sequence length="143" mass="16014">MFKHILVPLDGSDISKHIFEQAVEIGEHFGIEQMTLLYVYEERVISSPDHGVIYDIERRDNTIASAKERLNALKEGNSDSFKINVEVVTGDPRNLISKQYPEDDGIDLIVMGATGKGNLERLLLGSVAQYVAKHAEVDTFLVR</sequence>
<dbReference type="InterPro" id="IPR006015">
    <property type="entry name" value="Universal_stress_UspA"/>
</dbReference>
<dbReference type="AlphaFoldDB" id="A0A069CUT4"/>
<reference evidence="4" key="1">
    <citation type="journal article" date="2014" name="Genome Announc.">
        <title>Draft genome sequence of Weissella oryzae SG25T, isolated from fermented rice grains.</title>
        <authorList>
            <person name="Tanizawa Y."/>
            <person name="Fujisawa T."/>
            <person name="Mochizuki T."/>
            <person name="Kaminuma E."/>
            <person name="Suzuki Y."/>
            <person name="Nakamura Y."/>
            <person name="Tohno M."/>
        </authorList>
    </citation>
    <scope>NUCLEOTIDE SEQUENCE [LARGE SCALE GENOMIC DNA]</scope>
    <source>
        <strain evidence="4">DSM 25784 / JCM 18191 / LMG 30913 / SG25</strain>
    </source>
</reference>
<dbReference type="PANTHER" id="PTHR46268:SF6">
    <property type="entry name" value="UNIVERSAL STRESS PROTEIN UP12"/>
    <property type="match status" value="1"/>
</dbReference>
<dbReference type="STRING" id="1329250.WOSG25_080660"/>
<name>A0A069CUT4_WEIOS</name>
<dbReference type="eggNOG" id="COG0589">
    <property type="taxonomic scope" value="Bacteria"/>
</dbReference>
<proteinExistence type="inferred from homology"/>
<protein>
    <submittedName>
        <fullName evidence="3">Universal stress protein</fullName>
    </submittedName>
</protein>
<dbReference type="CDD" id="cd00293">
    <property type="entry name" value="USP-like"/>
    <property type="match status" value="1"/>
</dbReference>
<keyword evidence="4" id="KW-1185">Reference proteome</keyword>
<dbReference type="PRINTS" id="PR01438">
    <property type="entry name" value="UNVRSLSTRESS"/>
</dbReference>
<dbReference type="InterPro" id="IPR014729">
    <property type="entry name" value="Rossmann-like_a/b/a_fold"/>
</dbReference>
<feature type="domain" description="UspA" evidence="2">
    <location>
        <begin position="1"/>
        <end position="143"/>
    </location>
</feature>
<evidence type="ECO:0000259" key="2">
    <source>
        <dbReference type="Pfam" id="PF00582"/>
    </source>
</evidence>
<evidence type="ECO:0000313" key="3">
    <source>
        <dbReference type="EMBL" id="GAK31234.1"/>
    </source>
</evidence>
<dbReference type="Pfam" id="PF00582">
    <property type="entry name" value="Usp"/>
    <property type="match status" value="1"/>
</dbReference>
<gene>
    <name evidence="3" type="primary">uspA</name>
    <name evidence="3" type="ORF">WOSG25_080660</name>
</gene>
<dbReference type="Gene3D" id="3.40.50.620">
    <property type="entry name" value="HUPs"/>
    <property type="match status" value="1"/>
</dbReference>
<dbReference type="SUPFAM" id="SSF52402">
    <property type="entry name" value="Adenine nucleotide alpha hydrolases-like"/>
    <property type="match status" value="1"/>
</dbReference>
<dbReference type="PANTHER" id="PTHR46268">
    <property type="entry name" value="STRESS RESPONSE PROTEIN NHAX"/>
    <property type="match status" value="1"/>
</dbReference>
<accession>A0A069CUT4</accession>
<dbReference type="Proteomes" id="UP000030643">
    <property type="component" value="Unassembled WGS sequence"/>
</dbReference>
<dbReference type="OrthoDB" id="9777884at2"/>